<dbReference type="KEGG" id="hpx:HMPREF0462_0529"/>
<dbReference type="Proteomes" id="UP000008459">
    <property type="component" value="Chromosome"/>
</dbReference>
<dbReference type="HOGENOM" id="CLU_2273486_0_0_7"/>
<dbReference type="EMBL" id="CP002605">
    <property type="protein sequence ID" value="AEE70134.1"/>
    <property type="molecule type" value="Genomic_DNA"/>
</dbReference>
<proteinExistence type="predicted"/>
<organism evidence="1 2">
    <name type="scientific">Helicobacter pylori 83</name>
    <dbReference type="NCBI Taxonomy" id="585538"/>
    <lineage>
        <taxon>Bacteria</taxon>
        <taxon>Pseudomonadati</taxon>
        <taxon>Campylobacterota</taxon>
        <taxon>Epsilonproteobacteria</taxon>
        <taxon>Campylobacterales</taxon>
        <taxon>Helicobacteraceae</taxon>
        <taxon>Helicobacter</taxon>
    </lineage>
</organism>
<evidence type="ECO:0000313" key="2">
    <source>
        <dbReference type="Proteomes" id="UP000008459"/>
    </source>
</evidence>
<sequence length="102" mass="11747">MQLFEKWKSATEAYNSFYEEVKCLGVEVSMFLKSFNDIDNSLTKAILKMLNNACDRFSILVKTAESVEDYPLVFSFKNDSNGEIWNLLLETSKTKTKPCEIL</sequence>
<gene>
    <name evidence="1" type="ORF">HMPREF0462_0529</name>
</gene>
<evidence type="ECO:0000313" key="1">
    <source>
        <dbReference type="EMBL" id="AEE70134.1"/>
    </source>
</evidence>
<dbReference type="PATRIC" id="fig|585538.3.peg.543"/>
<reference evidence="1 2" key="1">
    <citation type="submission" date="2011-03" db="EMBL/GenBank/DDBJ databases">
        <authorList>
            <person name="Muzny D."/>
            <person name="Qin X."/>
            <person name="Deng J."/>
            <person name="Jiang H."/>
            <person name="Liu Y."/>
            <person name="Qu J."/>
            <person name="Song X.-Z."/>
            <person name="Zhang L."/>
            <person name="Thornton R."/>
            <person name="Coyle M."/>
            <person name="Francisco L."/>
            <person name="Jackson L."/>
            <person name="Javaid M."/>
            <person name="Korchina V."/>
            <person name="Kovar C."/>
            <person name="Mata R."/>
            <person name="Mathew T."/>
            <person name="Ngo R."/>
            <person name="Nguyen L."/>
            <person name="Nguyen N."/>
            <person name="Okwuonu G."/>
            <person name="Ongeri F."/>
            <person name="Pham C."/>
            <person name="Simmons D."/>
            <person name="Wilczek-Boney K."/>
            <person name="Hale W."/>
            <person name="Jakkamsetti A."/>
            <person name="Pham P."/>
            <person name="Ruth R."/>
            <person name="San Lucas F."/>
            <person name="Warren J."/>
            <person name="Zhang J."/>
            <person name="Zhao Z."/>
            <person name="Zhou C."/>
            <person name="Zhu D."/>
            <person name="Lee S."/>
            <person name="Bess C."/>
            <person name="Blankenburg K."/>
            <person name="Forbes L."/>
            <person name="Fu Q."/>
            <person name="Gubbala S."/>
            <person name="Hirani K."/>
            <person name="Jayaseelan J.C."/>
            <person name="Lara F."/>
            <person name="Munidasa M."/>
            <person name="Palculict T."/>
            <person name="Patil S."/>
            <person name="Pu L.-L."/>
            <person name="Saada N."/>
            <person name="Tang L."/>
            <person name="Weissenberger G."/>
            <person name="Zhu Y."/>
            <person name="Hemphill L."/>
            <person name="Shang Y."/>
            <person name="Youmans B."/>
            <person name="Ayvaz T."/>
            <person name="Ross M."/>
            <person name="Santibanez J."/>
            <person name="Aqrawi P."/>
            <person name="Gross S."/>
            <person name="Joshi V."/>
            <person name="Fowler G."/>
            <person name="Nazareth L."/>
            <person name="Reid J."/>
            <person name="Worley K."/>
            <person name="Petrosino J."/>
            <person name="Highlander S."/>
            <person name="Gibbs R."/>
            <person name="Gibbs R."/>
        </authorList>
    </citation>
    <scope>NUCLEOTIDE SEQUENCE [LARGE SCALE GENOMIC DNA]</scope>
    <source>
        <strain evidence="1 2">83</strain>
    </source>
</reference>
<dbReference type="AlphaFoldDB" id="F4D559"/>
<protein>
    <submittedName>
        <fullName evidence="1">Uncharacterized protein</fullName>
    </submittedName>
</protein>
<accession>F4D559</accession>
<name>F4D559_HELPX</name>
<dbReference type="RefSeq" id="WP_001175766.1">
    <property type="nucleotide sequence ID" value="NC_017375.1"/>
</dbReference>